<dbReference type="SUPFAM" id="SSF53448">
    <property type="entry name" value="Nucleotide-diphospho-sugar transferases"/>
    <property type="match status" value="1"/>
</dbReference>
<dbReference type="PANTHER" id="PTHR11183">
    <property type="entry name" value="GLYCOGENIN SUBFAMILY MEMBER"/>
    <property type="match status" value="1"/>
</dbReference>
<proteinExistence type="predicted"/>
<evidence type="ECO:0000256" key="1">
    <source>
        <dbReference type="SAM" id="MobiDB-lite"/>
    </source>
</evidence>
<dbReference type="CDD" id="cd02537">
    <property type="entry name" value="GT8_Glycogenin"/>
    <property type="match status" value="1"/>
</dbReference>
<evidence type="ECO:0000313" key="4">
    <source>
        <dbReference type="Proteomes" id="UP000383932"/>
    </source>
</evidence>
<organism evidence="3 4">
    <name type="scientific">Ceratobasidium theobromae</name>
    <dbReference type="NCBI Taxonomy" id="1582974"/>
    <lineage>
        <taxon>Eukaryota</taxon>
        <taxon>Fungi</taxon>
        <taxon>Dikarya</taxon>
        <taxon>Basidiomycota</taxon>
        <taxon>Agaricomycotina</taxon>
        <taxon>Agaricomycetes</taxon>
        <taxon>Cantharellales</taxon>
        <taxon>Ceratobasidiaceae</taxon>
        <taxon>Ceratobasidium</taxon>
    </lineage>
</organism>
<dbReference type="InterPro" id="IPR029058">
    <property type="entry name" value="AB_hydrolase_fold"/>
</dbReference>
<evidence type="ECO:0000259" key="2">
    <source>
        <dbReference type="Pfam" id="PF12697"/>
    </source>
</evidence>
<accession>A0A5N5QNK5</accession>
<feature type="domain" description="AB hydrolase-1" evidence="2">
    <location>
        <begin position="504"/>
        <end position="767"/>
    </location>
</feature>
<feature type="region of interest" description="Disordered" evidence="1">
    <location>
        <begin position="429"/>
        <end position="451"/>
    </location>
</feature>
<dbReference type="OrthoDB" id="2014201at2759"/>
<dbReference type="AlphaFoldDB" id="A0A5N5QNK5"/>
<dbReference type="Proteomes" id="UP000383932">
    <property type="component" value="Unassembled WGS sequence"/>
</dbReference>
<comment type="caution">
    <text evidence="3">The sequence shown here is derived from an EMBL/GenBank/DDBJ whole genome shotgun (WGS) entry which is preliminary data.</text>
</comment>
<keyword evidence="4" id="KW-1185">Reference proteome</keyword>
<dbReference type="GO" id="GO:0016757">
    <property type="term" value="F:glycosyltransferase activity"/>
    <property type="evidence" value="ECO:0007669"/>
    <property type="project" value="InterPro"/>
</dbReference>
<sequence length="788" mass="88577">MSYPIRPNSAFVTLLTKPSYLPGVLVLHDSLVSTPVSSAYPLICMVTPSVPEECREILRLRGIKIRPVEAMGPEPGKWSVEPSDSRFIDAWSKLRVFELWEYERVVLLDADMLVRKNMDELMNLELPDDWVAGAHACACNPRQLKHYPADWVPENCAHTPMRHPICLSSPPQITSSSPRPYGLINSGLVVCTPSPRLAAEIEHFLRTSPRIHEYAFADQDLISDFFTMRWKPLPYIYNALKTSRFTHPSMWRDDEVKCVHYVLDKPWMERPTWDSKAADAVRVTHGWWWEAKDRLERRLRSEGRPGVWDLVRPVSVYYTGPKSSPSSGAKLALETFSQFINSTTTLLCAMQAAKPGRLLHSTFRSMHYYSKPTTPTPRGTVAPRTLSPIVNNVDARSFPGSPEAAELVSLTHRALVPGWTCSTHIFRAATPRETPPPENRGAPVSPTEQLTKSERQALAEANFKRMRSTRDALASNSEFVNNEAVMWTVANRYAPDKPHTSHQLGIDEIWALDAVNHGDSALLNKANLGDIFEWSDHARDILNFVINFLPESIHATSGSNLPQVSAHVAQQRRDHGFKSRIIVGLGHSFGGCTLARAIADSPKLFSSAILVDPAHWHAETIGQAGTAILIISYRKELNVIRLLREEAEAGLLNSPFFKSWHPDVLADYVKYGMYEFEGQVRLKCSGYQEAAAFSENTRLPCEVWELLPTLDERIPLKWIMDSTEAGVTGGKEATQHTVWRRPANSYNIAIEGTAHLIPQEAPEALAREILDFVRQQHSKNLSTVKSRL</sequence>
<protein>
    <recommendedName>
        <fullName evidence="2">AB hydrolase-1 domain-containing protein</fullName>
    </recommendedName>
</protein>
<dbReference type="Gene3D" id="3.40.50.1820">
    <property type="entry name" value="alpha/beta hydrolase"/>
    <property type="match status" value="1"/>
</dbReference>
<dbReference type="InterPro" id="IPR050587">
    <property type="entry name" value="GNT1/Glycosyltrans_8"/>
</dbReference>
<dbReference type="InterPro" id="IPR000073">
    <property type="entry name" value="AB_hydrolase_1"/>
</dbReference>
<dbReference type="InterPro" id="IPR002495">
    <property type="entry name" value="Glyco_trans_8"/>
</dbReference>
<evidence type="ECO:0000313" key="3">
    <source>
        <dbReference type="EMBL" id="KAB5593362.1"/>
    </source>
</evidence>
<dbReference type="SUPFAM" id="SSF53474">
    <property type="entry name" value="alpha/beta-Hydrolases"/>
    <property type="match status" value="1"/>
</dbReference>
<dbReference type="EMBL" id="SSOP01000039">
    <property type="protein sequence ID" value="KAB5593362.1"/>
    <property type="molecule type" value="Genomic_DNA"/>
</dbReference>
<dbReference type="Pfam" id="PF01501">
    <property type="entry name" value="Glyco_transf_8"/>
    <property type="match status" value="1"/>
</dbReference>
<gene>
    <name evidence="3" type="ORF">CTheo_3194</name>
</gene>
<reference evidence="3 4" key="1">
    <citation type="journal article" date="2019" name="Fungal Biol. Biotechnol.">
        <title>Draft genome sequence of fastidious pathogen Ceratobasidium theobromae, which causes vascular-streak dieback in Theobroma cacao.</title>
        <authorList>
            <person name="Ali S.S."/>
            <person name="Asman A."/>
            <person name="Shao J."/>
            <person name="Firmansyah A.P."/>
            <person name="Susilo A.W."/>
            <person name="Rosmana A."/>
            <person name="McMahon P."/>
            <person name="Junaid M."/>
            <person name="Guest D."/>
            <person name="Kheng T.Y."/>
            <person name="Meinhardt L.W."/>
            <person name="Bailey B.A."/>
        </authorList>
    </citation>
    <scope>NUCLEOTIDE SEQUENCE [LARGE SCALE GENOMIC DNA]</scope>
    <source>
        <strain evidence="3 4">CT2</strain>
    </source>
</reference>
<dbReference type="Gene3D" id="3.90.550.10">
    <property type="entry name" value="Spore Coat Polysaccharide Biosynthesis Protein SpsA, Chain A"/>
    <property type="match status" value="1"/>
</dbReference>
<dbReference type="InterPro" id="IPR029044">
    <property type="entry name" value="Nucleotide-diphossugar_trans"/>
</dbReference>
<dbReference type="Pfam" id="PF12697">
    <property type="entry name" value="Abhydrolase_6"/>
    <property type="match status" value="1"/>
</dbReference>
<name>A0A5N5QNK5_9AGAM</name>